<reference evidence="1 2" key="1">
    <citation type="submission" date="2023-11" db="EMBL/GenBank/DDBJ databases">
        <title>Halocaridina rubra genome assembly.</title>
        <authorList>
            <person name="Smith C."/>
        </authorList>
    </citation>
    <scope>NUCLEOTIDE SEQUENCE [LARGE SCALE GENOMIC DNA]</scope>
    <source>
        <strain evidence="1">EP-1</strain>
        <tissue evidence="1">Whole</tissue>
    </source>
</reference>
<proteinExistence type="predicted"/>
<accession>A0AAN8WHJ2</accession>
<dbReference type="Proteomes" id="UP001381693">
    <property type="component" value="Unassembled WGS sequence"/>
</dbReference>
<feature type="non-terminal residue" evidence="1">
    <location>
        <position position="1"/>
    </location>
</feature>
<organism evidence="1 2">
    <name type="scientific">Halocaridina rubra</name>
    <name type="common">Hawaiian red shrimp</name>
    <dbReference type="NCBI Taxonomy" id="373956"/>
    <lineage>
        <taxon>Eukaryota</taxon>
        <taxon>Metazoa</taxon>
        <taxon>Ecdysozoa</taxon>
        <taxon>Arthropoda</taxon>
        <taxon>Crustacea</taxon>
        <taxon>Multicrustacea</taxon>
        <taxon>Malacostraca</taxon>
        <taxon>Eumalacostraca</taxon>
        <taxon>Eucarida</taxon>
        <taxon>Decapoda</taxon>
        <taxon>Pleocyemata</taxon>
        <taxon>Caridea</taxon>
        <taxon>Atyoidea</taxon>
        <taxon>Atyidae</taxon>
        <taxon>Halocaridina</taxon>
    </lineage>
</organism>
<gene>
    <name evidence="1" type="ORF">SK128_009202</name>
</gene>
<keyword evidence="2" id="KW-1185">Reference proteome</keyword>
<evidence type="ECO:0000313" key="1">
    <source>
        <dbReference type="EMBL" id="KAK7021370.1"/>
    </source>
</evidence>
<dbReference type="AlphaFoldDB" id="A0AAN8WHJ2"/>
<comment type="caution">
    <text evidence="1">The sequence shown here is derived from an EMBL/GenBank/DDBJ whole genome shotgun (WGS) entry which is preliminary data.</text>
</comment>
<protein>
    <submittedName>
        <fullName evidence="1">Uncharacterized protein</fullName>
    </submittedName>
</protein>
<evidence type="ECO:0000313" key="2">
    <source>
        <dbReference type="Proteomes" id="UP001381693"/>
    </source>
</evidence>
<dbReference type="EMBL" id="JAXCGZ010022899">
    <property type="protein sequence ID" value="KAK7021370.1"/>
    <property type="molecule type" value="Genomic_DNA"/>
</dbReference>
<name>A0AAN8WHJ2_HALRR</name>
<sequence length="105" mass="12264">VYGKVPWKDMVFQVSQKEHITNNQGQAAPYFRSMERCPWKDMVFQVSQQEHITNNQGQAIPYFRSMERCHGKIRTFFQAARGCYASNNILETTKKGKGDAMRTRQ</sequence>